<evidence type="ECO:0000313" key="3">
    <source>
        <dbReference type="Proteomes" id="UP000659047"/>
    </source>
</evidence>
<organism evidence="2 3">
    <name type="scientific">Tenebrionibacter intestinalis</name>
    <dbReference type="NCBI Taxonomy" id="2799638"/>
    <lineage>
        <taxon>Bacteria</taxon>
        <taxon>Pseudomonadati</taxon>
        <taxon>Pseudomonadota</taxon>
        <taxon>Gammaproteobacteria</taxon>
        <taxon>Enterobacterales</taxon>
        <taxon>Enterobacteriaceae</taxon>
        <taxon>Tenebrionibacter/Tenebrionicola group</taxon>
        <taxon>Tenebrionibacter</taxon>
    </lineage>
</organism>
<dbReference type="EMBL" id="JAEPBH010000012">
    <property type="protein sequence ID" value="MBK4714914.1"/>
    <property type="molecule type" value="Genomic_DNA"/>
</dbReference>
<dbReference type="Pfam" id="PF07963">
    <property type="entry name" value="N_methyl"/>
    <property type="match status" value="1"/>
</dbReference>
<comment type="caution">
    <text evidence="2">The sequence shown here is derived from an EMBL/GenBank/DDBJ whole genome shotgun (WGS) entry which is preliminary data.</text>
</comment>
<dbReference type="AlphaFoldDB" id="A0A8K0V4I4"/>
<dbReference type="Proteomes" id="UP000659047">
    <property type="component" value="Unassembled WGS sequence"/>
</dbReference>
<name>A0A8K0V4I4_9ENTR</name>
<evidence type="ECO:0000313" key="2">
    <source>
        <dbReference type="EMBL" id="MBK4714914.1"/>
    </source>
</evidence>
<proteinExistence type="predicted"/>
<comment type="subcellular location">
    <subcellularLocation>
        <location evidence="1">Membrane</location>
        <topology evidence="1">Single-pass membrane protein</topology>
    </subcellularLocation>
</comment>
<dbReference type="NCBIfam" id="TIGR02532">
    <property type="entry name" value="IV_pilin_GFxxxE"/>
    <property type="match status" value="1"/>
</dbReference>
<dbReference type="NCBIfam" id="NF007800">
    <property type="entry name" value="PRK10506.1"/>
    <property type="match status" value="1"/>
</dbReference>
<accession>A0A8K0V4I4</accession>
<dbReference type="InterPro" id="IPR045584">
    <property type="entry name" value="Pilin-like"/>
</dbReference>
<reference evidence="2" key="1">
    <citation type="submission" date="2021-01" db="EMBL/GenBank/DDBJ databases">
        <title>Intestinitalea alba gen. nov., sp. nov., a novel genus of the family Enterobacteriaceae, isolated from the gut of the plastic-eating mealworm Tenebrio molitor L.</title>
        <authorList>
            <person name="Yang Y."/>
        </authorList>
    </citation>
    <scope>NUCLEOTIDE SEQUENCE</scope>
    <source>
        <strain evidence="2">BIT-L3</strain>
    </source>
</reference>
<gene>
    <name evidence="2" type="ORF">JJB97_06125</name>
</gene>
<dbReference type="InterPro" id="IPR012902">
    <property type="entry name" value="N_methyl_site"/>
</dbReference>
<evidence type="ECO:0000256" key="1">
    <source>
        <dbReference type="ARBA" id="ARBA00004167"/>
    </source>
</evidence>
<keyword evidence="3" id="KW-1185">Reference proteome</keyword>
<protein>
    <submittedName>
        <fullName evidence="2">Prepilin peptidase-dependent protein</fullName>
    </submittedName>
</protein>
<dbReference type="SUPFAM" id="SSF54523">
    <property type="entry name" value="Pili subunits"/>
    <property type="match status" value="1"/>
</dbReference>
<dbReference type="RefSeq" id="WP_249938854.1">
    <property type="nucleotide sequence ID" value="NZ_JAEPBH010000012.1"/>
</dbReference>
<sequence>MGRKQRGYSLMELMIVLAATAMLSMGGMRGWQKWQQRQRLEQSARSLLVWLQQQRDEANAFNRERVLVVIRNGELWCLSAEAAAASVCHAPSRRIWMPPWPGVTLAEFTPGLTFFGLRNTAWNGHITLENEAGRRRAVISTWGRIRLCRAGEAGCR</sequence>
<dbReference type="GO" id="GO:0016020">
    <property type="term" value="C:membrane"/>
    <property type="evidence" value="ECO:0007669"/>
    <property type="project" value="UniProtKB-SubCell"/>
</dbReference>